<feature type="domain" description="NADH:quinone oxidoreductase/Mrp antiporter transmembrane" evidence="19">
    <location>
        <begin position="23"/>
        <end position="286"/>
    </location>
</feature>
<evidence type="ECO:0000256" key="13">
    <source>
        <dbReference type="ARBA" id="ARBA00023027"/>
    </source>
</evidence>
<evidence type="ECO:0000256" key="10">
    <source>
        <dbReference type="ARBA" id="ARBA00022967"/>
    </source>
</evidence>
<dbReference type="InterPro" id="IPR050175">
    <property type="entry name" value="Complex_I_Subunit_2"/>
</dbReference>
<feature type="transmembrane region" description="Helical" evidence="18">
    <location>
        <begin position="92"/>
        <end position="114"/>
    </location>
</feature>
<keyword evidence="6" id="KW-0813">Transport</keyword>
<keyword evidence="14 18" id="KW-0830">Ubiquinone</keyword>
<keyword evidence="13 18" id="KW-0520">NAD</keyword>
<evidence type="ECO:0000256" key="14">
    <source>
        <dbReference type="ARBA" id="ARBA00023075"/>
    </source>
</evidence>
<feature type="transmembrane region" description="Helical" evidence="18">
    <location>
        <begin position="149"/>
        <end position="168"/>
    </location>
</feature>
<evidence type="ECO:0000256" key="4">
    <source>
        <dbReference type="ARBA" id="ARBA00012944"/>
    </source>
</evidence>
<evidence type="ECO:0000256" key="3">
    <source>
        <dbReference type="ARBA" id="ARBA00007012"/>
    </source>
</evidence>
<dbReference type="Pfam" id="PF00361">
    <property type="entry name" value="Proton_antipo_M"/>
    <property type="match status" value="1"/>
</dbReference>
<organism evidence="20">
    <name type="scientific">Dryops luridus</name>
    <dbReference type="NCBI Taxonomy" id="886480"/>
    <lineage>
        <taxon>Eukaryota</taxon>
        <taxon>Metazoa</taxon>
        <taxon>Ecdysozoa</taxon>
        <taxon>Arthropoda</taxon>
        <taxon>Hexapoda</taxon>
        <taxon>Insecta</taxon>
        <taxon>Pterygota</taxon>
        <taxon>Neoptera</taxon>
        <taxon>Endopterygota</taxon>
        <taxon>Coleoptera</taxon>
        <taxon>Polyphaga</taxon>
        <taxon>Elateriformia</taxon>
        <taxon>Byrrhoidea</taxon>
        <taxon>Dryopidae</taxon>
        <taxon>Dryops</taxon>
    </lineage>
</organism>
<feature type="transmembrane region" description="Helical" evidence="18">
    <location>
        <begin position="59"/>
        <end position="80"/>
    </location>
</feature>
<dbReference type="PANTHER" id="PTHR46552">
    <property type="entry name" value="NADH-UBIQUINONE OXIDOREDUCTASE CHAIN 2"/>
    <property type="match status" value="1"/>
</dbReference>
<protein>
    <recommendedName>
        <fullName evidence="5 18">NADH-ubiquinone oxidoreductase chain 2</fullName>
        <ecNumber evidence="4 18">7.1.1.2</ecNumber>
    </recommendedName>
</protein>
<evidence type="ECO:0000256" key="9">
    <source>
        <dbReference type="ARBA" id="ARBA00022792"/>
    </source>
</evidence>
<feature type="transmembrane region" description="Helical" evidence="18">
    <location>
        <begin position="175"/>
        <end position="194"/>
    </location>
</feature>
<evidence type="ECO:0000256" key="12">
    <source>
        <dbReference type="ARBA" id="ARBA00022989"/>
    </source>
</evidence>
<comment type="similarity">
    <text evidence="3 18">Belongs to the complex I subunit 2 family.</text>
</comment>
<feature type="transmembrane region" description="Helical" evidence="18">
    <location>
        <begin position="12"/>
        <end position="38"/>
    </location>
</feature>
<dbReference type="EC" id="7.1.1.2" evidence="4 18"/>
<sequence length="342" mass="39839">MMKLYKILFSSTLMMGTLIAISSYSWFGLWMGLEINLLSMIPLMSNTKNSMSSEAALKYFITQALASTFLMFAIISMMMLDNMVNNLSYNPALMMVMNSAILTKMGAAPFHFWFPEVMEGLNWMNCLVMLTWQKIAPMIILMYNIKMTYFFLSIIITSMLISGLIGMNQISLRKIMAYSSINHIAWMISSMMFIETVWLYYFIVYTIISLNMIFIFMITSSFYLKQLFSTMNNNMPLKLFFIMNFLSLGGLPPFLGFMPKWLTIQTMVENKFTMLAFIMVILTLITLYFYTRITFSTILLSMNEPQWNKIMTLKKWNTPNLFLLVFLSISSLVICTMLFNWL</sequence>
<evidence type="ECO:0000256" key="6">
    <source>
        <dbReference type="ARBA" id="ARBA00022448"/>
    </source>
</evidence>
<evidence type="ECO:0000256" key="16">
    <source>
        <dbReference type="ARBA" id="ARBA00023136"/>
    </source>
</evidence>
<keyword evidence="12 18" id="KW-1133">Transmembrane helix</keyword>
<reference evidence="20" key="1">
    <citation type="journal article" date="2016" name="Mol. Ecol. Resour.">
        <title>Lessons from genome skimming of arthropod-preserving ethanol.</title>
        <authorList>
            <person name="Linard B."/>
            <person name="Arribas P."/>
            <person name="Andujar C."/>
            <person name="Crampton-Platt A."/>
            <person name="Vogler A.P."/>
        </authorList>
    </citation>
    <scope>NUCLEOTIDE SEQUENCE</scope>
</reference>
<evidence type="ECO:0000256" key="11">
    <source>
        <dbReference type="ARBA" id="ARBA00022982"/>
    </source>
</evidence>
<keyword evidence="7 18" id="KW-0679">Respiratory chain</keyword>
<keyword evidence="9 18" id="KW-0999">Mitochondrion inner membrane</keyword>
<dbReference type="PANTHER" id="PTHR46552:SF1">
    <property type="entry name" value="NADH-UBIQUINONE OXIDOREDUCTASE CHAIN 2"/>
    <property type="match status" value="1"/>
</dbReference>
<keyword evidence="15 18" id="KW-0496">Mitochondrion</keyword>
<dbReference type="GO" id="GO:0008137">
    <property type="term" value="F:NADH dehydrogenase (ubiquinone) activity"/>
    <property type="evidence" value="ECO:0007669"/>
    <property type="project" value="UniProtKB-EC"/>
</dbReference>
<keyword evidence="8 18" id="KW-0812">Transmembrane</keyword>
<geneLocation type="mitochondrion" evidence="20"/>
<dbReference type="InterPro" id="IPR001750">
    <property type="entry name" value="ND/Mrp_TM"/>
</dbReference>
<evidence type="ECO:0000256" key="2">
    <source>
        <dbReference type="ARBA" id="ARBA00004448"/>
    </source>
</evidence>
<dbReference type="InterPro" id="IPR003917">
    <property type="entry name" value="NADH_UbQ_OxRdtase_chain2"/>
</dbReference>
<keyword evidence="10 18" id="KW-1278">Translocase</keyword>
<evidence type="ECO:0000256" key="18">
    <source>
        <dbReference type="RuleBase" id="RU003403"/>
    </source>
</evidence>
<feature type="transmembrane region" description="Helical" evidence="18">
    <location>
        <begin position="321"/>
        <end position="341"/>
    </location>
</feature>
<gene>
    <name evidence="20" type="primary">nad2</name>
</gene>
<dbReference type="PRINTS" id="PR01436">
    <property type="entry name" value="NADHDHGNASE2"/>
</dbReference>
<proteinExistence type="inferred from homology"/>
<feature type="transmembrane region" description="Helical" evidence="18">
    <location>
        <begin position="236"/>
        <end position="255"/>
    </location>
</feature>
<dbReference type="GO" id="GO:0005743">
    <property type="term" value="C:mitochondrial inner membrane"/>
    <property type="evidence" value="ECO:0007669"/>
    <property type="project" value="UniProtKB-SubCell"/>
</dbReference>
<comment type="function">
    <text evidence="1">Core subunit of the mitochondrial membrane respiratory chain NADH dehydrogenase (Complex I) that is believed to belong to the minimal assembly required for catalysis. Complex I functions in the transfer of electrons from NADH to the respiratory chain. The immediate electron acceptor for the enzyme is believed to be ubiquinone.</text>
</comment>
<comment type="subcellular location">
    <subcellularLocation>
        <location evidence="2 18">Mitochondrion inner membrane</location>
        <topology evidence="2 18">Multi-pass membrane protein</topology>
    </subcellularLocation>
</comment>
<comment type="catalytic activity">
    <reaction evidence="17 18">
        <text>a ubiquinone + NADH + 5 H(+)(in) = a ubiquinol + NAD(+) + 4 H(+)(out)</text>
        <dbReference type="Rhea" id="RHEA:29091"/>
        <dbReference type="Rhea" id="RHEA-COMP:9565"/>
        <dbReference type="Rhea" id="RHEA-COMP:9566"/>
        <dbReference type="ChEBI" id="CHEBI:15378"/>
        <dbReference type="ChEBI" id="CHEBI:16389"/>
        <dbReference type="ChEBI" id="CHEBI:17976"/>
        <dbReference type="ChEBI" id="CHEBI:57540"/>
        <dbReference type="ChEBI" id="CHEBI:57945"/>
        <dbReference type="EC" id="7.1.1.2"/>
    </reaction>
</comment>
<evidence type="ECO:0000256" key="8">
    <source>
        <dbReference type="ARBA" id="ARBA00022692"/>
    </source>
</evidence>
<name>A0A191ZR99_9COLE</name>
<evidence type="ECO:0000256" key="15">
    <source>
        <dbReference type="ARBA" id="ARBA00023128"/>
    </source>
</evidence>
<evidence type="ECO:0000256" key="5">
    <source>
        <dbReference type="ARBA" id="ARBA00021008"/>
    </source>
</evidence>
<evidence type="ECO:0000256" key="1">
    <source>
        <dbReference type="ARBA" id="ARBA00003257"/>
    </source>
</evidence>
<feature type="transmembrane region" description="Helical" evidence="18">
    <location>
        <begin position="200"/>
        <end position="224"/>
    </location>
</feature>
<evidence type="ECO:0000256" key="17">
    <source>
        <dbReference type="ARBA" id="ARBA00049551"/>
    </source>
</evidence>
<evidence type="ECO:0000313" key="20">
    <source>
        <dbReference type="EMBL" id="ANJ70394.1"/>
    </source>
</evidence>
<evidence type="ECO:0000259" key="19">
    <source>
        <dbReference type="Pfam" id="PF00361"/>
    </source>
</evidence>
<evidence type="ECO:0000256" key="7">
    <source>
        <dbReference type="ARBA" id="ARBA00022660"/>
    </source>
</evidence>
<dbReference type="GO" id="GO:0006120">
    <property type="term" value="P:mitochondrial electron transport, NADH to ubiquinone"/>
    <property type="evidence" value="ECO:0007669"/>
    <property type="project" value="InterPro"/>
</dbReference>
<feature type="transmembrane region" description="Helical" evidence="18">
    <location>
        <begin position="275"/>
        <end position="300"/>
    </location>
</feature>
<keyword evidence="11 18" id="KW-0249">Electron transport</keyword>
<keyword evidence="16 18" id="KW-0472">Membrane</keyword>
<comment type="function">
    <text evidence="18">Core subunit of the mitochondrial membrane respiratory chain NADH dehydrogenase (Complex I) which catalyzes electron transfer from NADH through the respiratory chain, using ubiquinone as an electron acceptor. Essential for the catalytic activity and assembly of complex I.</text>
</comment>
<accession>A0A191ZR99</accession>
<dbReference type="EMBL" id="KT876888">
    <property type="protein sequence ID" value="ANJ70394.1"/>
    <property type="molecule type" value="Genomic_DNA"/>
</dbReference>
<dbReference type="AlphaFoldDB" id="A0A191ZR99"/>